<organism evidence="2 3">
    <name type="scientific">Propionispora hippei DSM 15287</name>
    <dbReference type="NCBI Taxonomy" id="1123003"/>
    <lineage>
        <taxon>Bacteria</taxon>
        <taxon>Bacillati</taxon>
        <taxon>Bacillota</taxon>
        <taxon>Negativicutes</taxon>
        <taxon>Selenomonadales</taxon>
        <taxon>Sporomusaceae</taxon>
        <taxon>Propionispora</taxon>
    </lineage>
</organism>
<dbReference type="SUPFAM" id="SSF55729">
    <property type="entry name" value="Acyl-CoA N-acyltransferases (Nat)"/>
    <property type="match status" value="1"/>
</dbReference>
<reference evidence="2 3" key="1">
    <citation type="submission" date="2016-11" db="EMBL/GenBank/DDBJ databases">
        <authorList>
            <person name="Varghese N."/>
            <person name="Submissions S."/>
        </authorList>
    </citation>
    <scope>NUCLEOTIDE SEQUENCE [LARGE SCALE GENOMIC DNA]</scope>
    <source>
        <strain evidence="2 3">DSM 15287</strain>
    </source>
</reference>
<dbReference type="InterPro" id="IPR000595">
    <property type="entry name" value="cNMP-bd_dom"/>
</dbReference>
<dbReference type="Gene3D" id="2.60.120.10">
    <property type="entry name" value="Jelly Rolls"/>
    <property type="match status" value="1"/>
</dbReference>
<dbReference type="InterPro" id="IPR016181">
    <property type="entry name" value="Acyl_CoA_acyltransferase"/>
</dbReference>
<dbReference type="Gene3D" id="3.40.630.30">
    <property type="match status" value="1"/>
</dbReference>
<keyword evidence="3" id="KW-1185">Reference proteome</keyword>
<dbReference type="Pfam" id="PF00027">
    <property type="entry name" value="cNMP_binding"/>
    <property type="match status" value="1"/>
</dbReference>
<dbReference type="EMBL" id="FQZD01000026">
    <property type="protein sequence ID" value="SHJ55875.1"/>
    <property type="molecule type" value="Genomic_DNA"/>
</dbReference>
<dbReference type="PROSITE" id="PS50042">
    <property type="entry name" value="CNMP_BINDING_3"/>
    <property type="match status" value="1"/>
</dbReference>
<sequence length="393" mass="44691">MSLEQKIQKTSEVMNTIQIGIANSSEEKESIYHFRFQTYVEEMSKNPKDIDYNNKLLYDDLDDQAILLYATSNSTMIGTARINIGKLINFSDNLINCLALDEFPNDCSPVGEHQFALLTKLMVAPAYRSTPALYLLIAKCYEICSLNQVQYGFGACNFHLLRLYEQMGFRRYKSNFTDPGYGLLSPIVMLADDVQHFKAVRSPLFRMARKKSNLNIASVEWFHEKYVKPGTIINSQLITEEELWSIICAHLPNSPTETFTLLKGLSEEEAKTFLHSCSSYIHCETGELITPQGDVSYSHNLLLSGKLKSLTLQRPAKEYARPGQHFGANGLTEHTKHTEDIIVTSPAEILVLSGMAFQRFFHSYPEIAHKIVYNTTRLARERLHSLRSKSSHL</sequence>
<dbReference type="OrthoDB" id="1673783at2"/>
<dbReference type="InterPro" id="IPR018490">
    <property type="entry name" value="cNMP-bd_dom_sf"/>
</dbReference>
<accession>A0A1M6KA72</accession>
<dbReference type="InterPro" id="IPR054597">
    <property type="entry name" value="FeeM_cat"/>
</dbReference>
<name>A0A1M6KA72_9FIRM</name>
<gene>
    <name evidence="2" type="ORF">SAMN02745170_02808</name>
</gene>
<dbReference type="SUPFAM" id="SSF51206">
    <property type="entry name" value="cAMP-binding domain-like"/>
    <property type="match status" value="1"/>
</dbReference>
<dbReference type="Proteomes" id="UP000322917">
    <property type="component" value="Unassembled WGS sequence"/>
</dbReference>
<protein>
    <submittedName>
        <fullName evidence="2">Cyclic nucleotide-binding domain-containing protein</fullName>
    </submittedName>
</protein>
<proteinExistence type="predicted"/>
<feature type="domain" description="Cyclic nucleotide-binding" evidence="1">
    <location>
        <begin position="261"/>
        <end position="378"/>
    </location>
</feature>
<evidence type="ECO:0000313" key="3">
    <source>
        <dbReference type="Proteomes" id="UP000322917"/>
    </source>
</evidence>
<dbReference type="Pfam" id="PF21926">
    <property type="entry name" value="FeeM"/>
    <property type="match status" value="1"/>
</dbReference>
<evidence type="ECO:0000259" key="1">
    <source>
        <dbReference type="PROSITE" id="PS50042"/>
    </source>
</evidence>
<dbReference type="AlphaFoldDB" id="A0A1M6KA72"/>
<dbReference type="RefSeq" id="WP_149735488.1">
    <property type="nucleotide sequence ID" value="NZ_FQZD01000026.1"/>
</dbReference>
<dbReference type="InterPro" id="IPR014710">
    <property type="entry name" value="RmlC-like_jellyroll"/>
</dbReference>
<evidence type="ECO:0000313" key="2">
    <source>
        <dbReference type="EMBL" id="SHJ55875.1"/>
    </source>
</evidence>